<dbReference type="PANTHER" id="PTHR42963:SF1">
    <property type="entry name" value="DUF4476 DOMAIN-CONTAINING PROTEIN"/>
    <property type="match status" value="1"/>
</dbReference>
<dbReference type="InterPro" id="IPR007406">
    <property type="entry name" value="MukB_N_dom"/>
</dbReference>
<organism evidence="9 10">
    <name type="scientific">Kistimonas scapharcae</name>
    <dbReference type="NCBI Taxonomy" id="1036133"/>
    <lineage>
        <taxon>Bacteria</taxon>
        <taxon>Pseudomonadati</taxon>
        <taxon>Pseudomonadota</taxon>
        <taxon>Gammaproteobacteria</taxon>
        <taxon>Oceanospirillales</taxon>
        <taxon>Endozoicomonadaceae</taxon>
        <taxon>Kistimonas</taxon>
    </lineage>
</organism>
<evidence type="ECO:0000256" key="2">
    <source>
        <dbReference type="ARBA" id="ARBA00022829"/>
    </source>
</evidence>
<gene>
    <name evidence="9" type="primary">mukB</name>
    <name evidence="9" type="ORF">GCM10023116_30070</name>
</gene>
<dbReference type="InterPro" id="IPR042501">
    <property type="entry name" value="MukB_hinge_sf"/>
</dbReference>
<dbReference type="InterPro" id="IPR050308">
    <property type="entry name" value="MukB/SMC"/>
</dbReference>
<feature type="coiled-coil region" evidence="5">
    <location>
        <begin position="1082"/>
        <end position="1116"/>
    </location>
</feature>
<keyword evidence="3" id="KW-0226">DNA condensation</keyword>
<evidence type="ECO:0000313" key="10">
    <source>
        <dbReference type="Proteomes" id="UP001500604"/>
    </source>
</evidence>
<keyword evidence="10" id="KW-1185">Reference proteome</keyword>
<feature type="coiled-coil region" evidence="5">
    <location>
        <begin position="1213"/>
        <end position="1240"/>
    </location>
</feature>
<reference evidence="10" key="1">
    <citation type="journal article" date="2019" name="Int. J. Syst. Evol. Microbiol.">
        <title>The Global Catalogue of Microorganisms (GCM) 10K type strain sequencing project: providing services to taxonomists for standard genome sequencing and annotation.</title>
        <authorList>
            <consortium name="The Broad Institute Genomics Platform"/>
            <consortium name="The Broad Institute Genome Sequencing Center for Infectious Disease"/>
            <person name="Wu L."/>
            <person name="Ma J."/>
        </authorList>
    </citation>
    <scope>NUCLEOTIDE SEQUENCE [LARGE SCALE GENOMIC DNA]</scope>
    <source>
        <strain evidence="10">JCM 17805</strain>
    </source>
</reference>
<dbReference type="NCBIfam" id="NF003422">
    <property type="entry name" value="PRK04863.1"/>
    <property type="match status" value="1"/>
</dbReference>
<keyword evidence="1" id="KW-0963">Cytoplasm</keyword>
<accession>A0ABP8V3Z5</accession>
<dbReference type="Gene3D" id="3.30.70.3500">
    <property type="entry name" value="MukB, hinge domain"/>
    <property type="match status" value="1"/>
</dbReference>
<proteinExistence type="predicted"/>
<evidence type="ECO:0000256" key="4">
    <source>
        <dbReference type="ARBA" id="ARBA00023125"/>
    </source>
</evidence>
<feature type="compositionally biased region" description="Basic and acidic residues" evidence="6">
    <location>
        <begin position="278"/>
        <end position="287"/>
    </location>
</feature>
<evidence type="ECO:0000259" key="7">
    <source>
        <dbReference type="Pfam" id="PF04310"/>
    </source>
</evidence>
<keyword evidence="2" id="KW-0159">Chromosome partition</keyword>
<evidence type="ECO:0000256" key="6">
    <source>
        <dbReference type="SAM" id="MobiDB-lite"/>
    </source>
</evidence>
<name>A0ABP8V3Z5_9GAMM</name>
<evidence type="ECO:0000259" key="8">
    <source>
        <dbReference type="Pfam" id="PF16330"/>
    </source>
</evidence>
<keyword evidence="4" id="KW-0238">DNA-binding</keyword>
<protein>
    <submittedName>
        <fullName evidence="9">Chromosome partition protein MukB</fullName>
    </submittedName>
</protein>
<dbReference type="EMBL" id="BAABFL010000416">
    <property type="protein sequence ID" value="GAA4650724.1"/>
    <property type="molecule type" value="Genomic_DNA"/>
</dbReference>
<evidence type="ECO:0000256" key="3">
    <source>
        <dbReference type="ARBA" id="ARBA00023067"/>
    </source>
</evidence>
<keyword evidence="5" id="KW-0175">Coiled coil</keyword>
<feature type="domain" description="MukB N-terminal" evidence="7">
    <location>
        <begin position="5"/>
        <end position="222"/>
    </location>
</feature>
<feature type="region of interest" description="Disordered" evidence="6">
    <location>
        <begin position="278"/>
        <end position="312"/>
    </location>
</feature>
<dbReference type="SUPFAM" id="SSF52540">
    <property type="entry name" value="P-loop containing nucleoside triphosphate hydrolases"/>
    <property type="match status" value="1"/>
</dbReference>
<evidence type="ECO:0000256" key="5">
    <source>
        <dbReference type="SAM" id="Coils"/>
    </source>
</evidence>
<dbReference type="Gene3D" id="3.40.1140.10">
    <property type="match status" value="2"/>
</dbReference>
<dbReference type="Pfam" id="PF16330">
    <property type="entry name" value="MukB_hinge"/>
    <property type="match status" value="1"/>
</dbReference>
<comment type="caution">
    <text evidence="9">The sequence shown here is derived from an EMBL/GenBank/DDBJ whole genome shotgun (WGS) entry which is preliminary data.</text>
</comment>
<dbReference type="InterPro" id="IPR027417">
    <property type="entry name" value="P-loop_NTPase"/>
</dbReference>
<dbReference type="RefSeq" id="WP_345196951.1">
    <property type="nucleotide sequence ID" value="NZ_BAABFL010000416.1"/>
</dbReference>
<evidence type="ECO:0000313" key="9">
    <source>
        <dbReference type="EMBL" id="GAA4650724.1"/>
    </source>
</evidence>
<dbReference type="PANTHER" id="PTHR42963">
    <property type="entry name" value="CHROMOSOME PARTITION PROTEIN MUKB"/>
    <property type="match status" value="1"/>
</dbReference>
<feature type="coiled-coil region" evidence="5">
    <location>
        <begin position="520"/>
        <end position="606"/>
    </location>
</feature>
<dbReference type="Pfam" id="PF04310">
    <property type="entry name" value="MukB"/>
    <property type="match status" value="1"/>
</dbReference>
<feature type="domain" description="MukB hinge" evidence="8">
    <location>
        <begin position="650"/>
        <end position="816"/>
    </location>
</feature>
<sequence length="1481" mass="168437">MSPSQRTRIRSLSLVNFRGIFFKTLNLHHLMSNLIGHNGAGKTTIMGALLINRVPDNRLVRLRNNSDSASDRSDNGIYGRIEAGTCYSLVDYNLYDGRRVIAGVQLRRLAAPRVELKRFAITGIDPDMPVRDLVMEAVDNNLFEPLDGKALRNRIARLGGTVETYDNVAHYMRWQFDCRIIPRAMENSGDRQRYYRMLETSLYGGLSAELQKGLRDYLLPADDQVKRSVSSMQNALMETRKTRVKIEATREKRQFIQRILNDSYALGEQVLALSAQEHRKQNDRLDAARSTASRLEHDRESARQQTQGLQDQLDRMDEERDQLDQDLQTASNTLSQAKDLTRLHQEQAQLDNELVNIRSRLTEKRQEYTLFEAQRQEQTAAQSLLEEDLESLVNQLASAEDAYSEEARKAGLYQDAIRSLDESRAVCGDDSLSADSLPHLLAQLRHQRDAESEQLHERSPLLEQAEMIREHFSVALPIIQRLDASDITPAQVAERTAFWLRHWRTQKDLASSQEQHKQHLKHLEKNRQTREQLLSAIEQLPEAWCTLLTNEESWQTTREQANVALQESRAQLEVQQETLDQLSDNHRRLRLQMDQAQRDRQAWLQATELAGEIARLQPEARLDGRDQLHALRQTLNDQRDQCGQRDSVITHALDTVRQQLRGLDQDDSDERNQLHRLADLTGGTLVSDYLDSDDISLDEAAYLEAKFGPLRQALLVPDAERAATLIRQEADRPDDVWLLQGKPGEAFSEEDYLRSPDDQSEEDDGSVFVHLADRIARISREPEFPTLGRLAREQAFKRLTEQEQTLLDERQTLAVNRHTISRIQGLLDELAPMSVWLGIDEPPVSALQTQLETLAHQQQSQQQVISANKQEVSNLQKVCNTLDIWQTSASLLTENDLDDAIEMATIALTESLTAQSWITNNQADMQSLEQRQFYLQTPPPDDIDKLRDELNQLQASISHLGRVISLLASTADKLPNLRFAASVERKDASGSLRDTLREEHKQKSAQHKTGKQTLELTIAQCNDLNTAIRSDESRQHDKEGAHLLKSQEIREIPLTWRENLVSHCEEQFGQLRKQVRGHEDKRRQFTDTLAETRSTLKQLELQHQDAEAQIARLKPAAEAATASWQAISTTAESSGLARRLRREGLLATESEQLKSGIADARASLIQALAVEQENPLRQALETTALHDLAQLFHCVVDAQHFLAERMDQTLVNAEDPRQALEQLEHQLTRLETRLKDAESRFLAESDRMGQHIERSINRERKQIHQLNSALSSVHFGTIRAIKVELEVIDSFRKVLEALQQRFYPDLFNQPDMKIEDALAEIFKKETGGSIAGEKLLDYREYIKLQVLVQRANHKQFEPANPTNLSTGEAIGTGLAVLTMVLHSWEVTTHKRVGHGHSANRLLFLDEAARLDARALATLEELCANQSLQLLVGAPDNVLPKNGVTYRMVRLMEPYEHVIFSAVRGKMPSVSMPKEETAGAEA</sequence>
<dbReference type="InterPro" id="IPR032520">
    <property type="entry name" value="MukB_hinge"/>
</dbReference>
<dbReference type="Proteomes" id="UP001500604">
    <property type="component" value="Unassembled WGS sequence"/>
</dbReference>
<evidence type="ECO:0000256" key="1">
    <source>
        <dbReference type="ARBA" id="ARBA00022490"/>
    </source>
</evidence>